<dbReference type="GO" id="GO:0005247">
    <property type="term" value="F:voltage-gated chloride channel activity"/>
    <property type="evidence" value="ECO:0007669"/>
    <property type="project" value="InterPro"/>
</dbReference>
<evidence type="ECO:0000256" key="2">
    <source>
        <dbReference type="ARBA" id="ARBA00022448"/>
    </source>
</evidence>
<evidence type="ECO:0000256" key="16">
    <source>
        <dbReference type="ARBA" id="ARBA00024167"/>
    </source>
</evidence>
<keyword evidence="6" id="KW-0677">Repeat</keyword>
<dbReference type="SUPFAM" id="SSF81340">
    <property type="entry name" value="Clc chloride channel"/>
    <property type="match status" value="1"/>
</dbReference>
<evidence type="ECO:0000313" key="22">
    <source>
        <dbReference type="Ensembl" id="ENSSSCP00060014445.1"/>
    </source>
</evidence>
<evidence type="ECO:0000256" key="8">
    <source>
        <dbReference type="ARBA" id="ARBA00022989"/>
    </source>
</evidence>
<dbReference type="GO" id="GO:0016323">
    <property type="term" value="C:basolateral plasma membrane"/>
    <property type="evidence" value="ECO:0007669"/>
    <property type="project" value="UniProtKB-SubCell"/>
</dbReference>
<feature type="transmembrane region" description="Helical" evidence="20">
    <location>
        <begin position="108"/>
        <end position="127"/>
    </location>
</feature>
<evidence type="ECO:0000256" key="15">
    <source>
        <dbReference type="ARBA" id="ARBA00024145"/>
    </source>
</evidence>
<name>A0A8D1UUZ2_PIG</name>
<dbReference type="FunFam" id="3.10.580.10:FF:000028">
    <property type="entry name" value="Chloride channel protein"/>
    <property type="match status" value="1"/>
</dbReference>
<evidence type="ECO:0000256" key="9">
    <source>
        <dbReference type="ARBA" id="ARBA00023065"/>
    </source>
</evidence>
<dbReference type="GO" id="GO:0034707">
    <property type="term" value="C:chloride channel complex"/>
    <property type="evidence" value="ECO:0007669"/>
    <property type="project" value="UniProtKB-KW"/>
</dbReference>
<keyword evidence="4 20" id="KW-0812">Transmembrane</keyword>
<evidence type="ECO:0000256" key="5">
    <source>
        <dbReference type="ARBA" id="ARBA00022723"/>
    </source>
</evidence>
<evidence type="ECO:0000256" key="12">
    <source>
        <dbReference type="ARBA" id="ARBA00023173"/>
    </source>
</evidence>
<feature type="transmembrane region" description="Helical" evidence="20">
    <location>
        <begin position="148"/>
        <end position="171"/>
    </location>
</feature>
<dbReference type="Gene3D" id="3.10.580.10">
    <property type="entry name" value="CBS-domain"/>
    <property type="match status" value="1"/>
</dbReference>
<evidence type="ECO:0000256" key="21">
    <source>
        <dbReference type="SAM" id="SignalP"/>
    </source>
</evidence>
<keyword evidence="8 20" id="KW-1133">Transmembrane helix</keyword>
<dbReference type="CDD" id="cd04591">
    <property type="entry name" value="CBS_pair_voltage-gated_CLC_euk_bac"/>
    <property type="match status" value="1"/>
</dbReference>
<feature type="chain" id="PRO_5034968444" description="Chloride channel protein" evidence="21">
    <location>
        <begin position="20"/>
        <end position="634"/>
    </location>
</feature>
<dbReference type="InterPro" id="IPR001807">
    <property type="entry name" value="ClC"/>
</dbReference>
<evidence type="ECO:0000256" key="14">
    <source>
        <dbReference type="ARBA" id="ARBA00023303"/>
    </source>
</evidence>
<dbReference type="SUPFAM" id="SSF54631">
    <property type="entry name" value="CBS-domain pair"/>
    <property type="match status" value="1"/>
</dbReference>
<comment type="catalytic activity">
    <reaction evidence="17">
        <text>nitrate(in) = nitrate(out)</text>
        <dbReference type="Rhea" id="RHEA:34923"/>
        <dbReference type="ChEBI" id="CHEBI:17632"/>
    </reaction>
</comment>
<keyword evidence="5" id="KW-0479">Metal-binding</keyword>
<accession>A0A8D1UUZ2</accession>
<evidence type="ECO:0000256" key="1">
    <source>
        <dbReference type="ARBA" id="ARBA00004554"/>
    </source>
</evidence>
<evidence type="ECO:0008006" key="24">
    <source>
        <dbReference type="Google" id="ProtNLM"/>
    </source>
</evidence>
<keyword evidence="3" id="KW-1003">Cell membrane</keyword>
<feature type="transmembrane region" description="Helical" evidence="20">
    <location>
        <begin position="183"/>
        <end position="203"/>
    </location>
</feature>
<dbReference type="PRINTS" id="PR01119">
    <property type="entry name" value="CLCHANNELKDY"/>
</dbReference>
<dbReference type="InterPro" id="IPR014743">
    <property type="entry name" value="Cl-channel_core"/>
</dbReference>
<keyword evidence="12" id="KW-0869">Chloride channel</keyword>
<dbReference type="PANTHER" id="PTHR45720">
    <property type="entry name" value="CHLORIDE CHANNEL PROTEIN 2"/>
    <property type="match status" value="1"/>
</dbReference>
<dbReference type="PANTHER" id="PTHR45720:SF3">
    <property type="entry name" value="CHLORIDE CHANNEL PROTEIN CLC-KB"/>
    <property type="match status" value="1"/>
</dbReference>
<comment type="subcellular location">
    <subcellularLocation>
        <location evidence="1">Basolateral cell membrane</location>
        <topology evidence="1">Multi-pass membrane protein</topology>
    </subcellularLocation>
</comment>
<keyword evidence="9" id="KW-0406">Ion transport</keyword>
<dbReference type="PRINTS" id="PR00762">
    <property type="entry name" value="CLCHANNEL"/>
</dbReference>
<dbReference type="InterPro" id="IPR002250">
    <property type="entry name" value="Cl_channel-K"/>
</dbReference>
<proteinExistence type="predicted"/>
<keyword evidence="10" id="KW-0129">CBS domain</keyword>
<evidence type="ECO:0000256" key="13">
    <source>
        <dbReference type="ARBA" id="ARBA00023214"/>
    </source>
</evidence>
<evidence type="ECO:0000256" key="3">
    <source>
        <dbReference type="ARBA" id="ARBA00022475"/>
    </source>
</evidence>
<keyword evidence="11 20" id="KW-0472">Membrane</keyword>
<dbReference type="InterPro" id="IPR046342">
    <property type="entry name" value="CBS_dom_sf"/>
</dbReference>
<comment type="subunit">
    <text evidence="19">Homodimer. Interacts with BSND.</text>
</comment>
<keyword evidence="14" id="KW-0407">Ion channel</keyword>
<evidence type="ECO:0000256" key="18">
    <source>
        <dbReference type="ARBA" id="ARBA00035085"/>
    </source>
</evidence>
<evidence type="ECO:0000256" key="20">
    <source>
        <dbReference type="SAM" id="Phobius"/>
    </source>
</evidence>
<evidence type="ECO:0000256" key="10">
    <source>
        <dbReference type="ARBA" id="ARBA00023122"/>
    </source>
</evidence>
<evidence type="ECO:0000256" key="17">
    <source>
        <dbReference type="ARBA" id="ARBA00035073"/>
    </source>
</evidence>
<dbReference type="InterPro" id="IPR050970">
    <property type="entry name" value="Cl_channel_volt-gated"/>
</dbReference>
<comment type="catalytic activity">
    <reaction evidence="18">
        <text>bromide(in) = bromide(out)</text>
        <dbReference type="Rhea" id="RHEA:75383"/>
        <dbReference type="ChEBI" id="CHEBI:15858"/>
    </reaction>
</comment>
<evidence type="ECO:0000313" key="23">
    <source>
        <dbReference type="Proteomes" id="UP000694723"/>
    </source>
</evidence>
<gene>
    <name evidence="22" type="primary">CLCNK</name>
</gene>
<keyword evidence="13" id="KW-0868">Chloride</keyword>
<comment type="catalytic activity">
    <reaction evidence="15">
        <text>iodide(out) = iodide(in)</text>
        <dbReference type="Rhea" id="RHEA:66324"/>
        <dbReference type="ChEBI" id="CHEBI:16382"/>
    </reaction>
</comment>
<comment type="catalytic activity">
    <reaction evidence="16">
        <text>chloride(in) = chloride(out)</text>
        <dbReference type="Rhea" id="RHEA:29823"/>
        <dbReference type="ChEBI" id="CHEBI:17996"/>
    </reaction>
</comment>
<feature type="transmembrane region" description="Helical" evidence="20">
    <location>
        <begin position="442"/>
        <end position="459"/>
    </location>
</feature>
<feature type="transmembrane region" description="Helical" evidence="20">
    <location>
        <begin position="229"/>
        <end position="253"/>
    </location>
</feature>
<keyword evidence="7" id="KW-0106">Calcium</keyword>
<evidence type="ECO:0000256" key="19">
    <source>
        <dbReference type="ARBA" id="ARBA00047027"/>
    </source>
</evidence>
<keyword evidence="21" id="KW-0732">Signal</keyword>
<reference evidence="22" key="1">
    <citation type="submission" date="2025-08" db="UniProtKB">
        <authorList>
            <consortium name="Ensembl"/>
        </authorList>
    </citation>
    <scope>IDENTIFICATION</scope>
</reference>
<sequence>MILGVLMALISYTMDFAVGRVVQAHMWLYREIGDSHLLRYLSWTVYPVALVSFSSGFSQSITPFSGGSGIPELKTILSGVVLEDYLDIKNFGAKVVGLTCTLAAGSTIFLGKVGPFVHLSVMIAAYLGRVRTKTIGESENKIKQNEMLAAAAAVGVATVFSAPFSGVLFSLEVMSSHFSVWDYWRGFFAATCGAFMFRLLAVFNSEQETITPLYQTSFRVDVPFDLPEIFFFVALGAICGIVSCAYLFCQRTFLGFLKTNRFLSKLLATSKPLYSALAALVLASITYPPGVGRFIASRLSMREHLNSLFDDNSWALMTRNASPAWPAEPDPHNLWFEWYHPPFTVLGTLSFFLIMKFWMLILATTIPIPAGYFMPIFIFGAAIGRLIGEALSVAFPEGIIAGGVTNPIMPGGYALAGAAAFSGAVTHTISTALLAFELTGQIVHALPVLMAVLMANAIAQSCQPSFYDGTIIVKKLPYLPWIRGRNISSHQVIVEHFMNGAITTLAKDTPQEEVVKVVTSTDTAEYPLVESTESQILVGTVRRAHLIQALQAEPPSWAPGQQRCLQDILAVGCPTEPVTLKLSPETSLHQAHNLFELLNLQSLFVTSRGRAVGFVSWVELEKVISSLTNPPAPK</sequence>
<dbReference type="GO" id="GO:0046872">
    <property type="term" value="F:metal ion binding"/>
    <property type="evidence" value="ECO:0007669"/>
    <property type="project" value="UniProtKB-KW"/>
</dbReference>
<feature type="signal peptide" evidence="21">
    <location>
        <begin position="1"/>
        <end position="19"/>
    </location>
</feature>
<evidence type="ECO:0000256" key="4">
    <source>
        <dbReference type="ARBA" id="ARBA00022692"/>
    </source>
</evidence>
<evidence type="ECO:0000256" key="6">
    <source>
        <dbReference type="ARBA" id="ARBA00022737"/>
    </source>
</evidence>
<dbReference type="Gene3D" id="1.10.3080.10">
    <property type="entry name" value="Clc chloride channel"/>
    <property type="match status" value="1"/>
</dbReference>
<dbReference type="Pfam" id="PF00654">
    <property type="entry name" value="Voltage_CLC"/>
    <property type="match status" value="1"/>
</dbReference>
<keyword evidence="2" id="KW-0813">Transport</keyword>
<dbReference type="CDD" id="cd03683">
    <property type="entry name" value="ClC_1_like"/>
    <property type="match status" value="1"/>
</dbReference>
<dbReference type="Proteomes" id="UP000694723">
    <property type="component" value="Unplaced"/>
</dbReference>
<protein>
    <recommendedName>
        <fullName evidence="24">Chloride channel protein</fullName>
    </recommendedName>
</protein>
<dbReference type="Ensembl" id="ENSSSCT00060033740.1">
    <property type="protein sequence ID" value="ENSSSCP00060014445.1"/>
    <property type="gene ID" value="ENSSSCG00060024874.1"/>
</dbReference>
<dbReference type="FunFam" id="1.10.3080.10:FF:000012">
    <property type="entry name" value="Chloride channel K"/>
    <property type="match status" value="1"/>
</dbReference>
<dbReference type="AlphaFoldDB" id="A0A8D1UUZ2"/>
<feature type="transmembrane region" description="Helical" evidence="20">
    <location>
        <begin position="273"/>
        <end position="296"/>
    </location>
</feature>
<organism evidence="22 23">
    <name type="scientific">Sus scrofa</name>
    <name type="common">Pig</name>
    <dbReference type="NCBI Taxonomy" id="9823"/>
    <lineage>
        <taxon>Eukaryota</taxon>
        <taxon>Metazoa</taxon>
        <taxon>Chordata</taxon>
        <taxon>Craniata</taxon>
        <taxon>Vertebrata</taxon>
        <taxon>Euteleostomi</taxon>
        <taxon>Mammalia</taxon>
        <taxon>Eutheria</taxon>
        <taxon>Laurasiatheria</taxon>
        <taxon>Artiodactyla</taxon>
        <taxon>Suina</taxon>
        <taxon>Suidae</taxon>
        <taxon>Sus</taxon>
    </lineage>
</organism>
<evidence type="ECO:0000256" key="11">
    <source>
        <dbReference type="ARBA" id="ARBA00023136"/>
    </source>
</evidence>
<evidence type="ECO:0000256" key="7">
    <source>
        <dbReference type="ARBA" id="ARBA00022837"/>
    </source>
</evidence>